<dbReference type="InterPro" id="IPR002347">
    <property type="entry name" value="SDR_fam"/>
</dbReference>
<dbReference type="SUPFAM" id="SSF51735">
    <property type="entry name" value="NAD(P)-binding Rossmann-fold domains"/>
    <property type="match status" value="1"/>
</dbReference>
<dbReference type="EC" id="3.1.1.47" evidence="2"/>
<dbReference type="FunFam" id="3.40.50.720:FF:000202">
    <property type="entry name" value="Short-chain dehydrogenase/reductase family 16C member 6"/>
    <property type="match status" value="1"/>
</dbReference>
<dbReference type="InterPro" id="IPR036291">
    <property type="entry name" value="NAD(P)-bd_dom_sf"/>
</dbReference>
<dbReference type="GO" id="GO:0005811">
    <property type="term" value="C:lipid droplet"/>
    <property type="evidence" value="ECO:0007669"/>
    <property type="project" value="TreeGrafter"/>
</dbReference>
<evidence type="ECO:0000259" key="8">
    <source>
        <dbReference type="Pfam" id="PF13472"/>
    </source>
</evidence>
<comment type="catalytic activity">
    <reaction evidence="6">
        <text>1-O-hexadecyl-2-acetyl-sn-glycero-3-phosphate + H2O = 1-O-hexadecyl-sn-glycero-3-phosphate + acetate + H(+)</text>
        <dbReference type="Rhea" id="RHEA:41704"/>
        <dbReference type="ChEBI" id="CHEBI:15377"/>
        <dbReference type="ChEBI" id="CHEBI:15378"/>
        <dbReference type="ChEBI" id="CHEBI:30089"/>
        <dbReference type="ChEBI" id="CHEBI:77580"/>
        <dbReference type="ChEBI" id="CHEBI:78385"/>
    </reaction>
    <physiologicalReaction direction="left-to-right" evidence="6">
        <dbReference type="Rhea" id="RHEA:41705"/>
    </physiologicalReaction>
</comment>
<dbReference type="PANTHER" id="PTHR24322">
    <property type="entry name" value="PKSB"/>
    <property type="match status" value="1"/>
</dbReference>
<dbReference type="CDD" id="cd05339">
    <property type="entry name" value="17beta-HSDXI-like_SDR_c"/>
    <property type="match status" value="1"/>
</dbReference>
<dbReference type="InterPro" id="IPR020904">
    <property type="entry name" value="Sc_DH/Rdtase_CS"/>
</dbReference>
<sequence length="901" mass="97356">MQIQMPVTGSAKIKARGVGGTGWRHKVLRWEESQLTNKQHKLVIPAACSNKKFVLVVGDSHLRALVDGFVLMPEGPLSFGFMCTPGATAAHLRTELMAAVVPRQPEAVIVLAPSNNLTAGRGLENSSADFAALLKTARSRWSNVVVLDFPPRLSVEEDQQKLLRMAYHSACADQGVPYHHICENFPLRQRDLWARDGTHLSDSAGMPILAYLLWQAADRQLAEPEPEPHVAPIPTCPYRPRFATQVVVKGIEPQPRPAANPDGWITVVNGQKRSLPEAELAALDKQVSQKKVELRECFIPLTPVRLSPATLRAIEKTSPSFLPTPEEGTAVPVCIQKQKVAVKRRTVVAKRRLPKEQVDTVVSAVEVSRVAKPPTAVPVVDKVDTTMSDVEVFSVVTPTSAVSTPAVDEDEATLHAVDLTSEPVAVTVHVGDQLQPPHPATPGSIELQPAQPATSIELQAAHPATPGSIELQPAQPAISIELQAAHPATPGSIELQPAQPAISIELQAAHPATPGSIKLRQGPGGNKLGQGLGSEKYIKATINDPGPNIPSDMATNAGFYVTLPSNASKDVFKNNTSSNYTVDGSGTAAERPNMNFFLETIQVILLSIWYNVESFIHFFVPMKKKNIAGEVVLITGAGSGIGRLMAQEFAALGTVLVLWDINQEGMKETARLAKQSGASRVHFYLCDCSDKSEVYRVADQVKREVGDISILVNNAGIVTGKKFMDAPDSLIEKTVEVNTMAHFWTYKAFLPAMIANNHGHLVSIASSAGLIGVNGLADYCASKFAAVGFAESVALELLATGKDGVKTTIVCPYFINTGMFDGCQTKWPRLLPILNPEYVVKKIIHAVLTDQVYLLLPRSMYLIAALKNVLQWNLASLLGSYLGLSIEVNCHTNVSQHCKLH</sequence>
<dbReference type="EMBL" id="KQ041579">
    <property type="protein sequence ID" value="KKF24653.1"/>
    <property type="molecule type" value="Genomic_DNA"/>
</dbReference>
<comment type="catalytic activity">
    <reaction evidence="7">
        <text>a 1-O-alkyl-2-acetyl-sn-glycero-3-phosphocholine + H2O = a 1-O-alkyl-sn-glycero-3-phosphocholine + acetate + H(+)</text>
        <dbReference type="Rhea" id="RHEA:17777"/>
        <dbReference type="ChEBI" id="CHEBI:15377"/>
        <dbReference type="ChEBI" id="CHEBI:15378"/>
        <dbReference type="ChEBI" id="CHEBI:30089"/>
        <dbReference type="ChEBI" id="CHEBI:30909"/>
        <dbReference type="ChEBI" id="CHEBI:36707"/>
        <dbReference type="EC" id="3.1.1.47"/>
    </reaction>
    <physiologicalReaction direction="left-to-right" evidence="7">
        <dbReference type="Rhea" id="RHEA:17778"/>
    </physiologicalReaction>
</comment>
<evidence type="ECO:0000256" key="4">
    <source>
        <dbReference type="ARBA" id="ARBA00023027"/>
    </source>
</evidence>
<evidence type="ECO:0000256" key="6">
    <source>
        <dbReference type="ARBA" id="ARBA00035804"/>
    </source>
</evidence>
<dbReference type="Gene3D" id="3.40.50.1110">
    <property type="entry name" value="SGNH hydrolase"/>
    <property type="match status" value="1"/>
</dbReference>
<dbReference type="AlphaFoldDB" id="A0A0F8AKU3"/>
<evidence type="ECO:0000256" key="1">
    <source>
        <dbReference type="ARBA" id="ARBA00006484"/>
    </source>
</evidence>
<accession>A0A0F8AKU3</accession>
<evidence type="ECO:0000313" key="9">
    <source>
        <dbReference type="EMBL" id="KKF24653.1"/>
    </source>
</evidence>
<dbReference type="Pfam" id="PF13472">
    <property type="entry name" value="Lipase_GDSL_2"/>
    <property type="match status" value="1"/>
</dbReference>
<name>A0A0F8AKU3_LARCR</name>
<gene>
    <name evidence="9" type="ORF">EH28_00881</name>
</gene>
<dbReference type="Gene3D" id="3.40.50.720">
    <property type="entry name" value="NAD(P)-binding Rossmann-like Domain"/>
    <property type="match status" value="1"/>
</dbReference>
<evidence type="ECO:0000256" key="3">
    <source>
        <dbReference type="ARBA" id="ARBA00023002"/>
    </source>
</evidence>
<comment type="catalytic activity">
    <reaction evidence="5">
        <text>1-O-hexadecyl-2-acetyl-sn-glycero-3-phosphocholine + H2O = 1-O-hexadecyl-sn-glycero-3-phosphocholine + acetate + H(+)</text>
        <dbReference type="Rhea" id="RHEA:40479"/>
        <dbReference type="ChEBI" id="CHEBI:15377"/>
        <dbReference type="ChEBI" id="CHEBI:15378"/>
        <dbReference type="ChEBI" id="CHEBI:30089"/>
        <dbReference type="ChEBI" id="CHEBI:44811"/>
        <dbReference type="ChEBI" id="CHEBI:64496"/>
    </reaction>
    <physiologicalReaction direction="left-to-right" evidence="5">
        <dbReference type="Rhea" id="RHEA:40480"/>
    </physiologicalReaction>
</comment>
<dbReference type="InterPro" id="IPR036514">
    <property type="entry name" value="SGNH_hydro_sf"/>
</dbReference>
<dbReference type="PRINTS" id="PR00080">
    <property type="entry name" value="SDRFAMILY"/>
</dbReference>
<evidence type="ECO:0000256" key="7">
    <source>
        <dbReference type="ARBA" id="ARBA00048078"/>
    </source>
</evidence>
<protein>
    <recommendedName>
        <fullName evidence="2">1-alkyl-2-acetylglycerophosphocholine esterase</fullName>
        <ecNumber evidence="2">3.1.1.47</ecNumber>
    </recommendedName>
</protein>
<proteinExistence type="inferred from homology"/>
<evidence type="ECO:0000256" key="5">
    <source>
        <dbReference type="ARBA" id="ARBA00023721"/>
    </source>
</evidence>
<keyword evidence="3" id="KW-0560">Oxidoreductase</keyword>
<evidence type="ECO:0000256" key="2">
    <source>
        <dbReference type="ARBA" id="ARBA00013201"/>
    </source>
</evidence>
<dbReference type="InterPro" id="IPR013830">
    <property type="entry name" value="SGNH_hydro"/>
</dbReference>
<keyword evidence="4" id="KW-0520">NAD</keyword>
<reference evidence="9" key="1">
    <citation type="journal article" date="2015" name="PLoS Genet.">
        <title>Genome Sequencing of the Perciform Fish Larimichthys crocea Provides Insights into Molecular and Genetic Mechanisms of Stress Adaptation.</title>
        <authorList>
            <person name="Ao J."/>
            <person name="Mu Y."/>
            <person name="Xiang L.X."/>
            <person name="Fan D."/>
            <person name="Feng M."/>
            <person name="Zhang S."/>
            <person name="Shi Q."/>
            <person name="Zhu L.Y."/>
            <person name="Li T."/>
            <person name="Ding Y."/>
            <person name="Nie L."/>
            <person name="Li Q."/>
            <person name="Dong W.R."/>
            <person name="Jiang L."/>
            <person name="Sun B."/>
            <person name="Zhang X."/>
            <person name="Li M."/>
            <person name="Zhang H.Q."/>
            <person name="Xie S."/>
            <person name="Zhu Y."/>
            <person name="Jiang X."/>
            <person name="Wang X."/>
            <person name="Mu P."/>
            <person name="Chen W."/>
            <person name="Yue Z."/>
            <person name="Wang Z."/>
            <person name="Wang J."/>
            <person name="Shao J.Z."/>
            <person name="Chen X."/>
        </authorList>
    </citation>
    <scope>NUCLEOTIDE SEQUENCE [LARGE SCALE GENOMIC DNA]</scope>
    <source>
        <strain evidence="9">SSNF</strain>
        <tissue evidence="9">Blood</tissue>
    </source>
</reference>
<comment type="similarity">
    <text evidence="1">Belongs to the short-chain dehydrogenases/reductases (SDR) family.</text>
</comment>
<dbReference type="PROSITE" id="PS00061">
    <property type="entry name" value="ADH_SHORT"/>
    <property type="match status" value="1"/>
</dbReference>
<organism evidence="9">
    <name type="scientific">Larimichthys crocea</name>
    <name type="common">Large yellow croaker</name>
    <name type="synonym">Pseudosciaena crocea</name>
    <dbReference type="NCBI Taxonomy" id="215358"/>
    <lineage>
        <taxon>Eukaryota</taxon>
        <taxon>Metazoa</taxon>
        <taxon>Chordata</taxon>
        <taxon>Craniata</taxon>
        <taxon>Vertebrata</taxon>
        <taxon>Euteleostomi</taxon>
        <taxon>Actinopterygii</taxon>
        <taxon>Neopterygii</taxon>
        <taxon>Teleostei</taxon>
        <taxon>Neoteleostei</taxon>
        <taxon>Acanthomorphata</taxon>
        <taxon>Eupercaria</taxon>
        <taxon>Sciaenidae</taxon>
        <taxon>Larimichthys</taxon>
    </lineage>
</organism>
<dbReference type="SUPFAM" id="SSF52266">
    <property type="entry name" value="SGNH hydrolase"/>
    <property type="match status" value="1"/>
</dbReference>
<dbReference type="PANTHER" id="PTHR24322:SF747">
    <property type="entry name" value="EPIDERMAL RETINAL DEHYDROGENASE 2-RELATED"/>
    <property type="match status" value="1"/>
</dbReference>
<feature type="domain" description="SGNH hydrolase-type esterase" evidence="8">
    <location>
        <begin position="85"/>
        <end position="202"/>
    </location>
</feature>
<dbReference type="Pfam" id="PF00106">
    <property type="entry name" value="adh_short"/>
    <property type="match status" value="1"/>
</dbReference>
<dbReference type="PRINTS" id="PR00081">
    <property type="entry name" value="GDHRDH"/>
</dbReference>
<dbReference type="GO" id="GO:0016616">
    <property type="term" value="F:oxidoreductase activity, acting on the CH-OH group of donors, NAD or NADP as acceptor"/>
    <property type="evidence" value="ECO:0007669"/>
    <property type="project" value="TreeGrafter"/>
</dbReference>